<protein>
    <submittedName>
        <fullName evidence="1">Uncharacterized protein</fullName>
    </submittedName>
</protein>
<keyword evidence="2" id="KW-1185">Reference proteome</keyword>
<evidence type="ECO:0000313" key="1">
    <source>
        <dbReference type="EMBL" id="GGB75513.1"/>
    </source>
</evidence>
<dbReference type="InterPro" id="IPR017850">
    <property type="entry name" value="Alkaline_phosphatase_core_sf"/>
</dbReference>
<dbReference type="Proteomes" id="UP000614261">
    <property type="component" value="Unassembled WGS sequence"/>
</dbReference>
<name>A0ABQ1JV85_9SPHN</name>
<sequence length="469" mass="52932">MRVLMLEFNELSPRLMDRFISAGHLPNFERLRATSMCCVTDAEETPPNLEPWIQWVTVHTGMPFSEHKCFHLNDGGALHARRIWDDLGAVGGKSWVCGSMNAGFDKSVFRGHFLPDPWATGVPDSPDSYFRPFTDVVRTFVQEHSGRPQVSALAMARFGKFMIANGLNMDTIRATIAQLVGERRNPTKWRRALILDRLQWDLFCGVYRRERPQFASFFINSTAHFQHFHWREMEPELFKIPPREQDRDTFRDTILEGYRNMDRIVGQALALAGPDTAVMLCTALSQQPMLTYEDDHGRQIFRHRDIRQLLDFAGIDEECEYAPVMSQEFLLHCRTEAEAMSVAAKLEGLTLDDGQQVMWAAPIGLKVDAGCKLSSDPGPSLVRNRSSNTLLPFSELFYPLDALRSGMHSPDGLFWVKAPGVRPSQLESPVSLQRVHPTITHLLGLTVAPDRPASLISADEVALREAAVA</sequence>
<accession>A0ABQ1JV85</accession>
<comment type="caution">
    <text evidence="1">The sequence shown here is derived from an EMBL/GenBank/DDBJ whole genome shotgun (WGS) entry which is preliminary data.</text>
</comment>
<evidence type="ECO:0000313" key="2">
    <source>
        <dbReference type="Proteomes" id="UP000614261"/>
    </source>
</evidence>
<reference evidence="2" key="1">
    <citation type="journal article" date="2019" name="Int. J. Syst. Evol. Microbiol.">
        <title>The Global Catalogue of Microorganisms (GCM) 10K type strain sequencing project: providing services to taxonomists for standard genome sequencing and annotation.</title>
        <authorList>
            <consortium name="The Broad Institute Genomics Platform"/>
            <consortium name="The Broad Institute Genome Sequencing Center for Infectious Disease"/>
            <person name="Wu L."/>
            <person name="Ma J."/>
        </authorList>
    </citation>
    <scope>NUCLEOTIDE SEQUENCE [LARGE SCALE GENOMIC DNA]</scope>
    <source>
        <strain evidence="2">CGMCC 1.12851</strain>
    </source>
</reference>
<dbReference type="SUPFAM" id="SSF53649">
    <property type="entry name" value="Alkaline phosphatase-like"/>
    <property type="match status" value="1"/>
</dbReference>
<dbReference type="Gene3D" id="3.40.720.10">
    <property type="entry name" value="Alkaline Phosphatase, subunit A"/>
    <property type="match status" value="1"/>
</dbReference>
<dbReference type="RefSeq" id="WP_188515595.1">
    <property type="nucleotide sequence ID" value="NZ_BMGD01000008.1"/>
</dbReference>
<dbReference type="EMBL" id="BMGD01000008">
    <property type="protein sequence ID" value="GGB75513.1"/>
    <property type="molecule type" value="Genomic_DNA"/>
</dbReference>
<proteinExistence type="predicted"/>
<gene>
    <name evidence="1" type="ORF">GCM10010833_33420</name>
</gene>
<organism evidence="1 2">
    <name type="scientific">Blastomonas aquatica</name>
    <dbReference type="NCBI Taxonomy" id="1510276"/>
    <lineage>
        <taxon>Bacteria</taxon>
        <taxon>Pseudomonadati</taxon>
        <taxon>Pseudomonadota</taxon>
        <taxon>Alphaproteobacteria</taxon>
        <taxon>Sphingomonadales</taxon>
        <taxon>Sphingomonadaceae</taxon>
        <taxon>Blastomonas</taxon>
    </lineage>
</organism>